<evidence type="ECO:0008006" key="11">
    <source>
        <dbReference type="Google" id="ProtNLM"/>
    </source>
</evidence>
<reference evidence="9" key="2">
    <citation type="submission" date="2017-05" db="UniProtKB">
        <authorList>
            <consortium name="EnsemblMetazoa"/>
        </authorList>
    </citation>
    <scope>IDENTIFICATION</scope>
</reference>
<dbReference type="GO" id="GO:0022857">
    <property type="term" value="F:transmembrane transporter activity"/>
    <property type="evidence" value="ECO:0007669"/>
    <property type="project" value="InterPro"/>
</dbReference>
<dbReference type="OrthoDB" id="8904098at2759"/>
<keyword evidence="4" id="KW-0571">Peptide transport</keyword>
<keyword evidence="4" id="KW-0653">Protein transport</keyword>
<dbReference type="GO" id="GO:0016020">
    <property type="term" value="C:membrane"/>
    <property type="evidence" value="ECO:0007669"/>
    <property type="project" value="UniProtKB-SubCell"/>
</dbReference>
<feature type="transmembrane region" description="Helical" evidence="8">
    <location>
        <begin position="150"/>
        <end position="171"/>
    </location>
</feature>
<keyword evidence="6 8" id="KW-0472">Membrane</keyword>
<feature type="transmembrane region" description="Helical" evidence="8">
    <location>
        <begin position="217"/>
        <end position="235"/>
    </location>
</feature>
<feature type="compositionally biased region" description="Polar residues" evidence="7">
    <location>
        <begin position="8"/>
        <end position="22"/>
    </location>
</feature>
<keyword evidence="5 8" id="KW-1133">Transmembrane helix</keyword>
<comment type="subcellular location">
    <subcellularLocation>
        <location evidence="1">Membrane</location>
        <topology evidence="1">Multi-pass membrane protein</topology>
    </subcellularLocation>
</comment>
<keyword evidence="10" id="KW-1185">Reference proteome</keyword>
<dbReference type="SUPFAM" id="SSF103473">
    <property type="entry name" value="MFS general substrate transporter"/>
    <property type="match status" value="1"/>
</dbReference>
<feature type="transmembrane region" description="Helical" evidence="8">
    <location>
        <begin position="346"/>
        <end position="368"/>
    </location>
</feature>
<evidence type="ECO:0000256" key="1">
    <source>
        <dbReference type="ARBA" id="ARBA00004141"/>
    </source>
</evidence>
<dbReference type="InterPro" id="IPR000109">
    <property type="entry name" value="POT_fam"/>
</dbReference>
<feature type="transmembrane region" description="Helical" evidence="8">
    <location>
        <begin position="86"/>
        <end position="107"/>
    </location>
</feature>
<dbReference type="EnsemblMetazoa" id="XM_011408054.1">
    <property type="protein sequence ID" value="XP_011406356.1"/>
    <property type="gene ID" value="LOC105314104"/>
</dbReference>
<keyword evidence="4" id="KW-0813">Transport</keyword>
<evidence type="ECO:0000256" key="2">
    <source>
        <dbReference type="ARBA" id="ARBA00005982"/>
    </source>
</evidence>
<feature type="transmembrane region" description="Helical" evidence="8">
    <location>
        <begin position="309"/>
        <end position="326"/>
    </location>
</feature>
<protein>
    <recommendedName>
        <fullName evidence="11">Major facilitator superfamily (MFS) profile domain-containing protein</fullName>
    </recommendedName>
</protein>
<comment type="similarity">
    <text evidence="2">Belongs to the major facilitator superfamily. Proton-dependent oligopeptide transporter (POT/PTR) (TC 2.A.17) family.</text>
</comment>
<keyword evidence="3 8" id="KW-0812">Transmembrane</keyword>
<feature type="transmembrane region" description="Helical" evidence="8">
    <location>
        <begin position="119"/>
        <end position="138"/>
    </location>
</feature>
<dbReference type="Gene3D" id="1.20.1250.20">
    <property type="entry name" value="MFS general substrate transporter like domains"/>
    <property type="match status" value="1"/>
</dbReference>
<evidence type="ECO:0000313" key="10">
    <source>
        <dbReference type="Proteomes" id="UP000007879"/>
    </source>
</evidence>
<evidence type="ECO:0000256" key="3">
    <source>
        <dbReference type="ARBA" id="ARBA00022692"/>
    </source>
</evidence>
<dbReference type="PANTHER" id="PTHR11654">
    <property type="entry name" value="OLIGOPEPTIDE TRANSPORTER-RELATED"/>
    <property type="match status" value="1"/>
</dbReference>
<dbReference type="EnsemblMetazoa" id="Aqu2.1.21104_001">
    <property type="protein sequence ID" value="Aqu2.1.21104_001"/>
    <property type="gene ID" value="Aqu2.1.21104"/>
</dbReference>
<gene>
    <name evidence="9" type="primary">105314104</name>
</gene>
<evidence type="ECO:0000256" key="5">
    <source>
        <dbReference type="ARBA" id="ARBA00022989"/>
    </source>
</evidence>
<dbReference type="InterPro" id="IPR036259">
    <property type="entry name" value="MFS_trans_sf"/>
</dbReference>
<name>A0A1X7U095_AMPQE</name>
<proteinExistence type="inferred from homology"/>
<dbReference type="GO" id="GO:0015833">
    <property type="term" value="P:peptide transport"/>
    <property type="evidence" value="ECO:0007669"/>
    <property type="project" value="UniProtKB-KW"/>
</dbReference>
<dbReference type="Pfam" id="PF00854">
    <property type="entry name" value="PTR2"/>
    <property type="match status" value="1"/>
</dbReference>
<dbReference type="Proteomes" id="UP000007879">
    <property type="component" value="Unassembled WGS sequence"/>
</dbReference>
<feature type="transmembrane region" description="Helical" evidence="8">
    <location>
        <begin position="192"/>
        <end position="211"/>
    </location>
</feature>
<feature type="transmembrane region" description="Helical" evidence="8">
    <location>
        <begin position="380"/>
        <end position="400"/>
    </location>
</feature>
<organism evidence="9">
    <name type="scientific">Amphimedon queenslandica</name>
    <name type="common">Sponge</name>
    <dbReference type="NCBI Taxonomy" id="400682"/>
    <lineage>
        <taxon>Eukaryota</taxon>
        <taxon>Metazoa</taxon>
        <taxon>Porifera</taxon>
        <taxon>Demospongiae</taxon>
        <taxon>Heteroscleromorpha</taxon>
        <taxon>Haplosclerida</taxon>
        <taxon>Niphatidae</taxon>
        <taxon>Amphimedon</taxon>
    </lineage>
</organism>
<dbReference type="KEGG" id="aqu:105314104"/>
<evidence type="ECO:0000256" key="8">
    <source>
        <dbReference type="SAM" id="Phobius"/>
    </source>
</evidence>
<feature type="region of interest" description="Disordered" evidence="7">
    <location>
        <begin position="1"/>
        <end position="31"/>
    </location>
</feature>
<evidence type="ECO:0000256" key="7">
    <source>
        <dbReference type="SAM" id="MobiDB-lite"/>
    </source>
</evidence>
<dbReference type="AlphaFoldDB" id="A0A1X7U095"/>
<evidence type="ECO:0000313" key="9">
    <source>
        <dbReference type="EnsemblMetazoa" id="Aqu2.1.21104_001"/>
    </source>
</evidence>
<evidence type="ECO:0000256" key="4">
    <source>
        <dbReference type="ARBA" id="ARBA00022856"/>
    </source>
</evidence>
<dbReference type="InParanoid" id="A0A1X7U095"/>
<accession>A0A1X7U095</accession>
<evidence type="ECO:0000256" key="6">
    <source>
        <dbReference type="ARBA" id="ARBA00023136"/>
    </source>
</evidence>
<feature type="transmembrane region" description="Helical" evidence="8">
    <location>
        <begin position="508"/>
        <end position="529"/>
    </location>
</feature>
<feature type="transmembrane region" description="Helical" evidence="8">
    <location>
        <begin position="475"/>
        <end position="496"/>
    </location>
</feature>
<sequence>MAEKSVKSSRGSTYSPSISSQVKGERTSLLSPRLKKKRRHCYTCKWLIKSKGTLLVLVWLALIQSFDPVVAISQAGLGDSSLDTVFLIYTCCSFLFYLFFPVIGLYADIKFGHLRVGQLLVLICLAATFLIGLGSGLAENGTELYDIIPFSIGFIVGNLSQTAFIIVMASYGFEQLLGASSEELAAYAHWYYWCRIFGWFLTVPVICSVNIKYGALVVYSLHIITLLIVLILSFFSKKLGVLEMHSNLNPVKQMIKVFSYAKKYKYPKNRSALTYWEENSPSRLDLGKEKYGGPFTEDEVEDVKTFLKMLPLVVCMTFFVIVMDQFNPYFFMAEVEHNDMTFEDCLFSSVYFINNGVTLLVMFLYQIFKPSFDCLLPTMLRRIGLGIFLILVTESIWLGIDMAGHFKSDNINSTCLFNVPQFDFYSTSVHVHWDVSRLWILLPKVVMGIAFAIAIPTSLEFVFAQAPHSMKGLVIGVWFMSTGSLKMIGFNMHYPFKLLEHVKPNCSFYYYLTKTVLVALSLILFIALAKWYRPRQRELVYNSHATVEDFYEKEFERRKEYQYEERRRRMNGIIERDVATLDINEYLSTLY</sequence>
<reference evidence="10" key="1">
    <citation type="journal article" date="2010" name="Nature">
        <title>The Amphimedon queenslandica genome and the evolution of animal complexity.</title>
        <authorList>
            <person name="Srivastava M."/>
            <person name="Simakov O."/>
            <person name="Chapman J."/>
            <person name="Fahey B."/>
            <person name="Gauthier M.E."/>
            <person name="Mitros T."/>
            <person name="Richards G.S."/>
            <person name="Conaco C."/>
            <person name="Dacre M."/>
            <person name="Hellsten U."/>
            <person name="Larroux C."/>
            <person name="Putnam N.H."/>
            <person name="Stanke M."/>
            <person name="Adamska M."/>
            <person name="Darling A."/>
            <person name="Degnan S.M."/>
            <person name="Oakley T.H."/>
            <person name="Plachetzki D.C."/>
            <person name="Zhai Y."/>
            <person name="Adamski M."/>
            <person name="Calcino A."/>
            <person name="Cummins S.F."/>
            <person name="Goodstein D.M."/>
            <person name="Harris C."/>
            <person name="Jackson D.J."/>
            <person name="Leys S.P."/>
            <person name="Shu S."/>
            <person name="Woodcroft B.J."/>
            <person name="Vervoort M."/>
            <person name="Kosik K.S."/>
            <person name="Manning G."/>
            <person name="Degnan B.M."/>
            <person name="Rokhsar D.S."/>
        </authorList>
    </citation>
    <scope>NUCLEOTIDE SEQUENCE [LARGE SCALE GENOMIC DNA]</scope>
</reference>
<feature type="transmembrane region" description="Helical" evidence="8">
    <location>
        <begin position="438"/>
        <end position="463"/>
    </location>
</feature>